<dbReference type="GeneID" id="102805572"/>
<dbReference type="PANTHER" id="PTHR48169:SF7">
    <property type="entry name" value="CASPASE 10"/>
    <property type="match status" value="1"/>
</dbReference>
<gene>
    <name evidence="5" type="primary">LOC102805572</name>
</gene>
<dbReference type="Gene3D" id="1.10.533.10">
    <property type="entry name" value="Death Domain, Fas"/>
    <property type="match status" value="1"/>
</dbReference>
<evidence type="ECO:0000256" key="1">
    <source>
        <dbReference type="ARBA" id="ARBA00022703"/>
    </source>
</evidence>
<dbReference type="PROSITE" id="PS50168">
    <property type="entry name" value="DED"/>
    <property type="match status" value="1"/>
</dbReference>
<keyword evidence="4" id="KW-1185">Reference proteome</keyword>
<dbReference type="PANTHER" id="PTHR48169">
    <property type="entry name" value="DED DOMAIN-CONTAINING PROTEIN"/>
    <property type="match status" value="1"/>
</dbReference>
<evidence type="ECO:0000259" key="3">
    <source>
        <dbReference type="PROSITE" id="PS50168"/>
    </source>
</evidence>
<feature type="transmembrane region" description="Helical" evidence="2">
    <location>
        <begin position="127"/>
        <end position="155"/>
    </location>
</feature>
<keyword evidence="1" id="KW-0053">Apoptosis</keyword>
<dbReference type="SMART" id="SM00031">
    <property type="entry name" value="DED"/>
    <property type="match status" value="1"/>
</dbReference>
<dbReference type="InterPro" id="IPR011029">
    <property type="entry name" value="DEATH-like_dom_sf"/>
</dbReference>
<feature type="transmembrane region" description="Helical" evidence="2">
    <location>
        <begin position="167"/>
        <end position="200"/>
    </location>
</feature>
<dbReference type="Proteomes" id="UP000694865">
    <property type="component" value="Unplaced"/>
</dbReference>
<accession>A0ABM0M5V2</accession>
<dbReference type="SUPFAM" id="SSF47986">
    <property type="entry name" value="DEATH domain"/>
    <property type="match status" value="1"/>
</dbReference>
<evidence type="ECO:0000313" key="5">
    <source>
        <dbReference type="RefSeq" id="XP_006815393.1"/>
    </source>
</evidence>
<dbReference type="RefSeq" id="XP_006815393.1">
    <property type="nucleotide sequence ID" value="XM_006815330.1"/>
</dbReference>
<keyword evidence="2" id="KW-1133">Transmembrane helix</keyword>
<organism evidence="4 5">
    <name type="scientific">Saccoglossus kowalevskii</name>
    <name type="common">Acorn worm</name>
    <dbReference type="NCBI Taxonomy" id="10224"/>
    <lineage>
        <taxon>Eukaryota</taxon>
        <taxon>Metazoa</taxon>
        <taxon>Hemichordata</taxon>
        <taxon>Enteropneusta</taxon>
        <taxon>Harrimaniidae</taxon>
        <taxon>Saccoglossus</taxon>
    </lineage>
</organism>
<keyword evidence="2" id="KW-0472">Membrane</keyword>
<sequence length="220" mass="24083">MTTVTSVPGPFRAPVTSKDSWRTLFVDLSSNLSSEEFVRITQYLRRRQIPLPGEENLKSSLDIFIYLENIGCISGSDISLLMDILDHIERKSLKKMVAAHQENTVDKHDDQPRHTGMVSKLLITTGVIVYLAASAWFVGIESFIFFGVLILLLGVVPAIRGLGGKVVISAIIAGAAALVFDLSGTVMIIIFIVLSIGSLIQEKLKQRRAANFKATPSDVL</sequence>
<evidence type="ECO:0000256" key="2">
    <source>
        <dbReference type="SAM" id="Phobius"/>
    </source>
</evidence>
<feature type="domain" description="DED" evidence="3">
    <location>
        <begin position="20"/>
        <end position="99"/>
    </location>
</feature>
<proteinExistence type="predicted"/>
<dbReference type="Pfam" id="PF01335">
    <property type="entry name" value="DED"/>
    <property type="match status" value="1"/>
</dbReference>
<keyword evidence="2" id="KW-0812">Transmembrane</keyword>
<reference evidence="5" key="1">
    <citation type="submission" date="2025-08" db="UniProtKB">
        <authorList>
            <consortium name="RefSeq"/>
        </authorList>
    </citation>
    <scope>IDENTIFICATION</scope>
    <source>
        <tissue evidence="5">Testes</tissue>
    </source>
</reference>
<name>A0ABM0M5V2_SACKO</name>
<protein>
    <submittedName>
        <fullName evidence="5">Uncharacterized protein LOC102805572</fullName>
    </submittedName>
</protein>
<evidence type="ECO:0000313" key="4">
    <source>
        <dbReference type="Proteomes" id="UP000694865"/>
    </source>
</evidence>
<dbReference type="InterPro" id="IPR001875">
    <property type="entry name" value="DED_dom"/>
</dbReference>